<evidence type="ECO:0000256" key="3">
    <source>
        <dbReference type="ARBA" id="ARBA00023015"/>
    </source>
</evidence>
<keyword evidence="9" id="KW-1185">Reference proteome</keyword>
<evidence type="ECO:0000256" key="1">
    <source>
        <dbReference type="ARBA" id="ARBA00004123"/>
    </source>
</evidence>
<dbReference type="EMBL" id="LT598485">
    <property type="protein sequence ID" value="SCW00360.1"/>
    <property type="molecule type" value="Genomic_DNA"/>
</dbReference>
<organism evidence="8 9">
    <name type="scientific">Lachancea fermentati</name>
    <name type="common">Zygosaccharomyces fermentati</name>
    <dbReference type="NCBI Taxonomy" id="4955"/>
    <lineage>
        <taxon>Eukaryota</taxon>
        <taxon>Fungi</taxon>
        <taxon>Dikarya</taxon>
        <taxon>Ascomycota</taxon>
        <taxon>Saccharomycotina</taxon>
        <taxon>Saccharomycetes</taxon>
        <taxon>Saccharomycetales</taxon>
        <taxon>Saccharomycetaceae</taxon>
        <taxon>Lachancea</taxon>
    </lineage>
</organism>
<protein>
    <recommendedName>
        <fullName evidence="7">Mediator of RNA polymerase II transcription subunit 9</fullName>
    </recommendedName>
    <alternativeName>
        <fullName evidence="7">Mediator complex subunit 9</fullName>
    </alternativeName>
</protein>
<dbReference type="GO" id="GO:0006357">
    <property type="term" value="P:regulation of transcription by RNA polymerase II"/>
    <property type="evidence" value="ECO:0007669"/>
    <property type="project" value="InterPro"/>
</dbReference>
<keyword evidence="6 7" id="KW-0539">Nucleus</keyword>
<evidence type="ECO:0000256" key="5">
    <source>
        <dbReference type="ARBA" id="ARBA00023163"/>
    </source>
</evidence>
<accession>A0A1G4M962</accession>
<gene>
    <name evidence="7" type="primary">MED9</name>
    <name evidence="8" type="ORF">LAFE_0C02476G</name>
</gene>
<proteinExistence type="inferred from homology"/>
<evidence type="ECO:0000256" key="6">
    <source>
        <dbReference type="ARBA" id="ARBA00023242"/>
    </source>
</evidence>
<sequence>MVTLNNPHLAQIHSTLVPDPNSEHQTLEFIPQLYYSLYQLKKEPNNSSISLENTTSSIRHRLKQCKSYIEESEECRTLLGQTCTEWEHAIEQRERELEVKKQVLTTLSEQIKQLKGT</sequence>
<comment type="function">
    <text evidence="7">Component of the Mediator complex, a coactivator involved in the regulated transcription of nearly all RNA polymerase II-dependent genes. Mediator functions as a bridge to convey information from gene-specific regulatory proteins to the basal RNA polymerase II transcription machinery. Mediator is recruited to promoters by direct interactions with regulatory proteins and serves as a scaffold for the assembly of a functional preinitiation complex with RNA polymerase II and the general transcription factors.</text>
</comment>
<keyword evidence="5 7" id="KW-0804">Transcription</keyword>
<dbReference type="Pfam" id="PF07544">
    <property type="entry name" value="Med9"/>
    <property type="match status" value="1"/>
</dbReference>
<comment type="subcellular location">
    <subcellularLocation>
        <location evidence="1 7">Nucleus</location>
    </subcellularLocation>
</comment>
<reference evidence="8 9" key="1">
    <citation type="submission" date="2016-03" db="EMBL/GenBank/DDBJ databases">
        <authorList>
            <person name="Devillers H."/>
        </authorList>
    </citation>
    <scope>NUCLEOTIDE SEQUENCE [LARGE SCALE GENOMIC DNA]</scope>
    <source>
        <strain evidence="8">CBS 6772</strain>
    </source>
</reference>
<dbReference type="InterPro" id="IPR011425">
    <property type="entry name" value="Med9"/>
</dbReference>
<evidence type="ECO:0000256" key="4">
    <source>
        <dbReference type="ARBA" id="ARBA00023159"/>
    </source>
</evidence>
<name>A0A1G4M962_LACFM</name>
<evidence type="ECO:0000256" key="2">
    <source>
        <dbReference type="ARBA" id="ARBA00008089"/>
    </source>
</evidence>
<comment type="similarity">
    <text evidence="2 7">Belongs to the Mediator complex subunit 9 family.</text>
</comment>
<dbReference type="AlphaFoldDB" id="A0A1G4M962"/>
<dbReference type="GO" id="GO:0016592">
    <property type="term" value="C:mediator complex"/>
    <property type="evidence" value="ECO:0007669"/>
    <property type="project" value="InterPro"/>
</dbReference>
<dbReference type="STRING" id="4955.A0A1G4M962"/>
<keyword evidence="3 7" id="KW-0805">Transcription regulation</keyword>
<dbReference type="Proteomes" id="UP000190831">
    <property type="component" value="Chromosome C"/>
</dbReference>
<keyword evidence="4 7" id="KW-0010">Activator</keyword>
<comment type="subunit">
    <text evidence="7">Component of the Mediator complex.</text>
</comment>
<evidence type="ECO:0000313" key="8">
    <source>
        <dbReference type="EMBL" id="SCW00360.1"/>
    </source>
</evidence>
<evidence type="ECO:0000313" key="9">
    <source>
        <dbReference type="Proteomes" id="UP000190831"/>
    </source>
</evidence>
<dbReference type="OMA" id="PHIFYAL"/>
<dbReference type="GO" id="GO:0003712">
    <property type="term" value="F:transcription coregulator activity"/>
    <property type="evidence" value="ECO:0007669"/>
    <property type="project" value="InterPro"/>
</dbReference>
<evidence type="ECO:0000256" key="7">
    <source>
        <dbReference type="RuleBase" id="RU364145"/>
    </source>
</evidence>
<dbReference type="OrthoDB" id="4069563at2759"/>